<organism evidence="1 2">
    <name type="scientific">Escherichia coli 3.4880</name>
    <dbReference type="NCBI Taxonomy" id="1051347"/>
    <lineage>
        <taxon>Bacteria</taxon>
        <taxon>Pseudomonadati</taxon>
        <taxon>Pseudomonadota</taxon>
        <taxon>Gammaproteobacteria</taxon>
        <taxon>Enterobacterales</taxon>
        <taxon>Enterobacteriaceae</taxon>
        <taxon>Escherichia</taxon>
    </lineage>
</organism>
<reference evidence="1 2" key="1">
    <citation type="submission" date="2012-11" db="EMBL/GenBank/DDBJ databases">
        <title>Genomic anatomy of Escherichia coli O157:H7 outbreaks.</title>
        <authorList>
            <person name="Tracy H.T."/>
            <person name="Eppinger M."/>
            <person name="Daugherty S."/>
            <person name="Agrawal S."/>
            <person name="Galens K."/>
            <person name="Tallon L."/>
            <person name="Shefchek K."/>
            <person name="Parankush S."/>
            <person name="Cebula T.A."/>
            <person name="Feng P."/>
            <person name="Soderlund R."/>
            <person name="Mammel M.K."/>
            <person name="DebRoy C."/>
            <person name="Dudley E.G."/>
            <person name="Tarr P.I."/>
            <person name="Fraser-Liggett C."/>
            <person name="Ravel J."/>
        </authorList>
    </citation>
    <scope>NUCLEOTIDE SEQUENCE [LARGE SCALE GENOMIC DNA]</scope>
    <source>
        <strain evidence="1 2">3.4880</strain>
    </source>
</reference>
<dbReference type="AlphaFoldDB" id="A0AAV3I7M6"/>
<comment type="caution">
    <text evidence="1">The sequence shown here is derived from an EMBL/GenBank/DDBJ whole genome shotgun (WGS) entry which is preliminary data.</text>
</comment>
<dbReference type="EMBL" id="AOET01000037">
    <property type="protein sequence ID" value="ELW37131.1"/>
    <property type="molecule type" value="Genomic_DNA"/>
</dbReference>
<evidence type="ECO:0000313" key="1">
    <source>
        <dbReference type="EMBL" id="ELW37131.1"/>
    </source>
</evidence>
<dbReference type="Proteomes" id="UP000011584">
    <property type="component" value="Unassembled WGS sequence"/>
</dbReference>
<name>A0AAV3I7M6_ECOLX</name>
<proteinExistence type="predicted"/>
<gene>
    <name evidence="1" type="ORF">EC34880_1501</name>
</gene>
<protein>
    <submittedName>
        <fullName evidence="1">Uncharacterized protein</fullName>
    </submittedName>
</protein>
<sequence>MTMNTMDFIKHDETPLFLLIAHLTAASKIEAPEVLTDVALLCVVINQP</sequence>
<evidence type="ECO:0000313" key="2">
    <source>
        <dbReference type="Proteomes" id="UP000011584"/>
    </source>
</evidence>
<accession>A0AAV3I7M6</accession>